<dbReference type="FunFam" id="3.30.200.20:FF:000178">
    <property type="entry name" value="serine/threonine-protein kinase PBS1-like"/>
    <property type="match status" value="1"/>
</dbReference>
<dbReference type="InterPro" id="IPR001480">
    <property type="entry name" value="Bulb-type_lectin_dom"/>
</dbReference>
<dbReference type="InterPro" id="IPR036426">
    <property type="entry name" value="Bulb-type_lectin_dom_sf"/>
</dbReference>
<evidence type="ECO:0000256" key="1">
    <source>
        <dbReference type="ARBA" id="ARBA00022679"/>
    </source>
</evidence>
<dbReference type="PROSITE" id="PS00107">
    <property type="entry name" value="PROTEIN_KINASE_ATP"/>
    <property type="match status" value="1"/>
</dbReference>
<evidence type="ECO:0000256" key="10">
    <source>
        <dbReference type="SAM" id="Phobius"/>
    </source>
</evidence>
<reference evidence="13" key="1">
    <citation type="journal article" date="2019" name="Curr. Biol.">
        <title>Genome Sequence of Striga asiatica Provides Insight into the Evolution of Plant Parasitism.</title>
        <authorList>
            <person name="Yoshida S."/>
            <person name="Kim S."/>
            <person name="Wafula E.K."/>
            <person name="Tanskanen J."/>
            <person name="Kim Y.M."/>
            <person name="Honaas L."/>
            <person name="Yang Z."/>
            <person name="Spallek T."/>
            <person name="Conn C.E."/>
            <person name="Ichihashi Y."/>
            <person name="Cheong K."/>
            <person name="Cui S."/>
            <person name="Der J.P."/>
            <person name="Gundlach H."/>
            <person name="Jiao Y."/>
            <person name="Hori C."/>
            <person name="Ishida J.K."/>
            <person name="Kasahara H."/>
            <person name="Kiba T."/>
            <person name="Kim M.S."/>
            <person name="Koo N."/>
            <person name="Laohavisit A."/>
            <person name="Lee Y.H."/>
            <person name="Lumba S."/>
            <person name="McCourt P."/>
            <person name="Mortimer J.C."/>
            <person name="Mutuku J.M."/>
            <person name="Nomura T."/>
            <person name="Sasaki-Sekimoto Y."/>
            <person name="Seto Y."/>
            <person name="Wang Y."/>
            <person name="Wakatake T."/>
            <person name="Sakakibara H."/>
            <person name="Demura T."/>
            <person name="Yamaguchi S."/>
            <person name="Yoneyama K."/>
            <person name="Manabe R.I."/>
            <person name="Nelson D.C."/>
            <person name="Schulman A.H."/>
            <person name="Timko M.P."/>
            <person name="dePamphilis C.W."/>
            <person name="Choi D."/>
            <person name="Shirasu K."/>
        </authorList>
    </citation>
    <scope>NUCLEOTIDE SEQUENCE [LARGE SCALE GENOMIC DNA]</scope>
    <source>
        <strain evidence="13">cv. UVA1</strain>
    </source>
</reference>
<dbReference type="Gene3D" id="2.130.10.10">
    <property type="entry name" value="YVTN repeat-like/Quinoprotein amine dehydrogenase"/>
    <property type="match status" value="2"/>
</dbReference>
<dbReference type="Proteomes" id="UP000325081">
    <property type="component" value="Unassembled WGS sequence"/>
</dbReference>
<dbReference type="Pfam" id="PF23138">
    <property type="entry name" value="CTLH_Armc9"/>
    <property type="match status" value="1"/>
</dbReference>
<dbReference type="InterPro" id="IPR036322">
    <property type="entry name" value="WD40_repeat_dom_sf"/>
</dbReference>
<evidence type="ECO:0000256" key="2">
    <source>
        <dbReference type="ARBA" id="ARBA00022729"/>
    </source>
</evidence>
<gene>
    <name evidence="12" type="ORF">STAS_10560</name>
</gene>
<dbReference type="GO" id="GO:0005524">
    <property type="term" value="F:ATP binding"/>
    <property type="evidence" value="ECO:0007669"/>
    <property type="project" value="UniProtKB-UniRule"/>
</dbReference>
<dbReference type="Pfam" id="PF07714">
    <property type="entry name" value="PK_Tyr_Ser-Thr"/>
    <property type="match status" value="1"/>
</dbReference>
<evidence type="ECO:0000313" key="13">
    <source>
        <dbReference type="Proteomes" id="UP000325081"/>
    </source>
</evidence>
<dbReference type="Pfam" id="PF00400">
    <property type="entry name" value="WD40"/>
    <property type="match status" value="1"/>
</dbReference>
<evidence type="ECO:0000256" key="8">
    <source>
        <dbReference type="SAM" id="Coils"/>
    </source>
</evidence>
<keyword evidence="8" id="KW-0175">Coiled coil</keyword>
<dbReference type="PROSITE" id="PS50927">
    <property type="entry name" value="BULB_LECTIN"/>
    <property type="match status" value="1"/>
</dbReference>
<comment type="caution">
    <text evidence="12">The sequence shown here is derived from an EMBL/GenBank/DDBJ whole genome shotgun (WGS) entry which is preliminary data.</text>
</comment>
<dbReference type="GO" id="GO:0004713">
    <property type="term" value="F:protein tyrosine kinase activity"/>
    <property type="evidence" value="ECO:0007669"/>
    <property type="project" value="InterPro"/>
</dbReference>
<protein>
    <submittedName>
        <fullName evidence="12">Serine/threonine-protein kinase</fullName>
    </submittedName>
</protein>
<keyword evidence="10" id="KW-1133">Transmembrane helix</keyword>
<dbReference type="SUPFAM" id="SSF51110">
    <property type="entry name" value="alpha-D-mannose-specific plant lectins"/>
    <property type="match status" value="1"/>
</dbReference>
<feature type="compositionally biased region" description="Basic and acidic residues" evidence="9">
    <location>
        <begin position="950"/>
        <end position="966"/>
    </location>
</feature>
<dbReference type="SUPFAM" id="SSF50978">
    <property type="entry name" value="WD40 repeat-like"/>
    <property type="match status" value="1"/>
</dbReference>
<dbReference type="PANTHER" id="PTHR47198">
    <property type="entry name" value="OS05G0299300 PROTEIN"/>
    <property type="match status" value="1"/>
</dbReference>
<dbReference type="Pfam" id="PF12894">
    <property type="entry name" value="ANAPC4_WD40"/>
    <property type="match status" value="1"/>
</dbReference>
<dbReference type="InterPro" id="IPR001680">
    <property type="entry name" value="WD40_rpt"/>
</dbReference>
<organism evidence="12 13">
    <name type="scientific">Striga asiatica</name>
    <name type="common">Asiatic witchweed</name>
    <name type="synonym">Buchnera asiatica</name>
    <dbReference type="NCBI Taxonomy" id="4170"/>
    <lineage>
        <taxon>Eukaryota</taxon>
        <taxon>Viridiplantae</taxon>
        <taxon>Streptophyta</taxon>
        <taxon>Embryophyta</taxon>
        <taxon>Tracheophyta</taxon>
        <taxon>Spermatophyta</taxon>
        <taxon>Magnoliopsida</taxon>
        <taxon>eudicotyledons</taxon>
        <taxon>Gunneridae</taxon>
        <taxon>Pentapetalae</taxon>
        <taxon>asterids</taxon>
        <taxon>lamiids</taxon>
        <taxon>Lamiales</taxon>
        <taxon>Orobanchaceae</taxon>
        <taxon>Buchnereae</taxon>
        <taxon>Striga</taxon>
    </lineage>
</organism>
<evidence type="ECO:0000256" key="6">
    <source>
        <dbReference type="PROSITE-ProRule" id="PRU00221"/>
    </source>
</evidence>
<dbReference type="AlphaFoldDB" id="A0A5A7PNK0"/>
<evidence type="ECO:0000259" key="11">
    <source>
        <dbReference type="PROSITE" id="PS50927"/>
    </source>
</evidence>
<feature type="domain" description="Bulb-type lectin" evidence="11">
    <location>
        <begin position="23"/>
        <end position="146"/>
    </location>
</feature>
<dbReference type="PROSITE" id="PS50082">
    <property type="entry name" value="WD_REPEATS_2"/>
    <property type="match status" value="2"/>
</dbReference>
<evidence type="ECO:0000256" key="9">
    <source>
        <dbReference type="SAM" id="MobiDB-lite"/>
    </source>
</evidence>
<dbReference type="Gene3D" id="2.90.10.10">
    <property type="entry name" value="Bulb-type lectin domain"/>
    <property type="match status" value="2"/>
</dbReference>
<dbReference type="SUPFAM" id="SSF56112">
    <property type="entry name" value="Protein kinase-like (PK-like)"/>
    <property type="match status" value="1"/>
</dbReference>
<keyword evidence="6" id="KW-0853">WD repeat</keyword>
<feature type="repeat" description="WD" evidence="6">
    <location>
        <begin position="1129"/>
        <end position="1170"/>
    </location>
</feature>
<dbReference type="InterPro" id="IPR011009">
    <property type="entry name" value="Kinase-like_dom_sf"/>
</dbReference>
<dbReference type="OrthoDB" id="1939148at2759"/>
<dbReference type="Gene3D" id="3.30.200.20">
    <property type="entry name" value="Phosphorylase Kinase, domain 1"/>
    <property type="match status" value="1"/>
</dbReference>
<dbReference type="InterPro" id="IPR001245">
    <property type="entry name" value="Ser-Thr/Tyr_kinase_cat_dom"/>
</dbReference>
<keyword evidence="10" id="KW-0472">Membrane</keyword>
<accession>A0A5A7PNK0</accession>
<feature type="region of interest" description="Disordered" evidence="9">
    <location>
        <begin position="949"/>
        <end position="968"/>
    </location>
</feature>
<name>A0A5A7PNK0_STRAF</name>
<proteinExistence type="predicted"/>
<keyword evidence="12" id="KW-0418">Kinase</keyword>
<dbReference type="InterPro" id="IPR015943">
    <property type="entry name" value="WD40/YVTN_repeat-like_dom_sf"/>
</dbReference>
<dbReference type="PANTHER" id="PTHR47198:SF1">
    <property type="entry name" value="WD REPEAT-CONTAINING PROTEIN 91-LIKE ISOFORM X1"/>
    <property type="match status" value="1"/>
</dbReference>
<evidence type="ECO:0000256" key="5">
    <source>
        <dbReference type="ARBA" id="ARBA00023180"/>
    </source>
</evidence>
<dbReference type="InterPro" id="IPR056327">
    <property type="entry name" value="ARMC9_CTLH-like_dom"/>
</dbReference>
<dbReference type="SMART" id="SM00108">
    <property type="entry name" value="B_lectin"/>
    <property type="match status" value="1"/>
</dbReference>
<keyword evidence="3 7" id="KW-0547">Nucleotide-binding</keyword>
<feature type="transmembrane region" description="Helical" evidence="10">
    <location>
        <begin position="422"/>
        <end position="443"/>
    </location>
</feature>
<dbReference type="CDD" id="cd00028">
    <property type="entry name" value="B_lectin"/>
    <property type="match status" value="1"/>
</dbReference>
<feature type="binding site" evidence="7">
    <location>
        <position position="507"/>
    </location>
    <ligand>
        <name>ATP</name>
        <dbReference type="ChEBI" id="CHEBI:30616"/>
    </ligand>
</feature>
<dbReference type="Pfam" id="PF01453">
    <property type="entry name" value="B_lectin"/>
    <property type="match status" value="1"/>
</dbReference>
<dbReference type="SMART" id="SM00320">
    <property type="entry name" value="WD40"/>
    <property type="match status" value="4"/>
</dbReference>
<evidence type="ECO:0000256" key="4">
    <source>
        <dbReference type="ARBA" id="ARBA00022840"/>
    </source>
</evidence>
<keyword evidence="2" id="KW-0732">Signal</keyword>
<dbReference type="InterPro" id="IPR017441">
    <property type="entry name" value="Protein_kinase_ATP_BS"/>
</dbReference>
<feature type="repeat" description="WD" evidence="6">
    <location>
        <begin position="983"/>
        <end position="1024"/>
    </location>
</feature>
<dbReference type="SMART" id="SM00219">
    <property type="entry name" value="TyrKc"/>
    <property type="match status" value="1"/>
</dbReference>
<evidence type="ECO:0000256" key="3">
    <source>
        <dbReference type="ARBA" id="ARBA00022741"/>
    </source>
</evidence>
<keyword evidence="1" id="KW-0808">Transferase</keyword>
<keyword evidence="13" id="KW-1185">Reference proteome</keyword>
<dbReference type="PROSITE" id="PS50294">
    <property type="entry name" value="WD_REPEATS_REGION"/>
    <property type="match status" value="1"/>
</dbReference>
<evidence type="ECO:0000256" key="7">
    <source>
        <dbReference type="PROSITE-ProRule" id="PRU10141"/>
    </source>
</evidence>
<dbReference type="EMBL" id="BKCP01004872">
    <property type="protein sequence ID" value="GER34344.1"/>
    <property type="molecule type" value="Genomic_DNA"/>
</dbReference>
<dbReference type="InterPro" id="IPR020635">
    <property type="entry name" value="Tyr_kinase_cat_dom"/>
</dbReference>
<dbReference type="InterPro" id="IPR024977">
    <property type="entry name" value="Apc4-like_WD40_dom"/>
</dbReference>
<evidence type="ECO:0000313" key="12">
    <source>
        <dbReference type="EMBL" id="GER34344.1"/>
    </source>
</evidence>
<dbReference type="Gene3D" id="1.10.510.10">
    <property type="entry name" value="Transferase(Phosphotransferase) domain 1"/>
    <property type="match status" value="1"/>
</dbReference>
<keyword evidence="4 7" id="KW-0067">ATP-binding</keyword>
<feature type="coiled-coil region" evidence="8">
    <location>
        <begin position="861"/>
        <end position="895"/>
    </location>
</feature>
<sequence>MDPFFGLSLIWVSGVILFGSVLSDRIVPGSRLYAGEDRAWVSDNGSFAFGFAPVSSGEDRFRLGVWYAQIPGDRTLVWSADKNSPVPRGATVELQTDGDLVLRHPSATTAWSSNTSLLDIQSASMSENGNFILFGPGLQPAWQSFSHPSDTLLPGQPLTVSLELKSSPYTLKMLQQPNSLSLALAFNSPEPGSNLTYWSGPDISNITGDEVVAVLDSAGNFGILYGPSGDGAVYVYKNDNQSRSTALNRTEPGPGPVPRRLTLEKNGNLRLYKWARQWVSEWAAVSNPCDIAGTCGNGICRLDRTQTSPSCTGLPGPLIGKCGPNSEIAAVQQTGYYYSESSVIANYSDLETVSKCGDVCLSDCECVGSVYGLDEENAYCWVLRELEFGGYENPGSTLFVKVEPGSGGGSSGGLSARQGKVLVLPIVLSMTVLVGLLFCLLYFNVHRRRKLKRALESSLIVSGVPVRFSYRDLQMKTSSFSQLLGTGGFGSVYKGCLSDGTLIAVKKLDRILPHGEREFVTEVNTISSMHHMNLVRLCGYCSEGSHSVRVHEKRVLGQVDIPSEMTNGTPEKAVDRRLEGTVEEEELVRALKVAFWCIQDEIVMRPTMGEVVKMLEGSVEGINVPPMPQTVLDLVEEGLDHVYKAMKREFNFNHFSSFTTSTHHPSSRATCSYSTICERKTAMEKMKFAEELVREFLVFRGFTTTLQSFEKELATDIGRGFQVDKILDLIFSNYIPKFESEKLIDLLGFFKNCFSYPDSNAVDVLSKLEQSILRYYIVNALKCGRKDKVLEFFGSFGNDLVLREGSWSSWFAIPYMKNPHLDPQFSVYFSEAWFRVLHLSIRNFLSEILDACPRIPALLKISSERDTVNHLKKEIKQLTHKLSQVQTSLEEKEALLRLSRSGAAQATVSPSISRWKSTSVIEEKVSFQIAENTQVSESHFSRFNSYNNANEDRSCDGPDVGRHSDFQNEDDFPEVKAVWQDTFLGHTSPISCSRFSASGDNIASASVDGTVRIWTYDSSASTSRNATIYCGAEIMSLEWDCKSDRLLLIGTSDGGIKAWNVDAKRVVCDLNSTGAYPSILDLKCSPVEPIFVSAAASRRQGSGYFDSLGFASLTVWNMRTWKSMTVLPLGNDPPAITSLSFNHNGKLLAAAATDGMIHMFDMSAGQQVTGWPAHDSAISSILFGPDETSIFSLGTDGNASILEF</sequence>
<keyword evidence="10" id="KW-0812">Transmembrane</keyword>
<keyword evidence="5" id="KW-0325">Glycoprotein</keyword>